<feature type="transmembrane region" description="Helical" evidence="1">
    <location>
        <begin position="30"/>
        <end position="50"/>
    </location>
</feature>
<dbReference type="PANTHER" id="PTHR33640:SF34">
    <property type="entry name" value="PROTEIN, PUTATIVE-RELATED"/>
    <property type="match status" value="1"/>
</dbReference>
<dbReference type="AlphaFoldDB" id="A0AAN9QV89"/>
<keyword evidence="1" id="KW-0812">Transmembrane</keyword>
<accession>A0AAN9QV89</accession>
<reference evidence="2 3" key="1">
    <citation type="submission" date="2024-01" db="EMBL/GenBank/DDBJ databases">
        <title>The genomes of 5 underutilized Papilionoideae crops provide insights into root nodulation and disease resistanc.</title>
        <authorList>
            <person name="Jiang F."/>
        </authorList>
    </citation>
    <scope>NUCLEOTIDE SEQUENCE [LARGE SCALE GENOMIC DNA]</scope>
    <source>
        <strain evidence="2">LVBAO_FW01</strain>
        <tissue evidence="2">Leaves</tissue>
    </source>
</reference>
<feature type="transmembrane region" description="Helical" evidence="1">
    <location>
        <begin position="70"/>
        <end position="86"/>
    </location>
</feature>
<keyword evidence="1" id="KW-0472">Membrane</keyword>
<name>A0AAN9QV89_CANGL</name>
<dbReference type="PANTHER" id="PTHR33640">
    <property type="entry name" value="TRANSMEMBRANE PROTEIN"/>
    <property type="match status" value="1"/>
</dbReference>
<evidence type="ECO:0000256" key="1">
    <source>
        <dbReference type="SAM" id="Phobius"/>
    </source>
</evidence>
<keyword evidence="3" id="KW-1185">Reference proteome</keyword>
<keyword evidence="1" id="KW-1133">Transmembrane helix</keyword>
<gene>
    <name evidence="2" type="ORF">VNO77_11353</name>
</gene>
<proteinExistence type="predicted"/>
<dbReference type="EMBL" id="JAYMYQ010000002">
    <property type="protein sequence ID" value="KAK7351710.1"/>
    <property type="molecule type" value="Genomic_DNA"/>
</dbReference>
<comment type="caution">
    <text evidence="2">The sequence shown here is derived from an EMBL/GenBank/DDBJ whole genome shotgun (WGS) entry which is preliminary data.</text>
</comment>
<protein>
    <submittedName>
        <fullName evidence="2">Uncharacterized protein</fullName>
    </submittedName>
</protein>
<dbReference type="Proteomes" id="UP001367508">
    <property type="component" value="Unassembled WGS sequence"/>
</dbReference>
<organism evidence="2 3">
    <name type="scientific">Canavalia gladiata</name>
    <name type="common">Sword bean</name>
    <name type="synonym">Dolichos gladiatus</name>
    <dbReference type="NCBI Taxonomy" id="3824"/>
    <lineage>
        <taxon>Eukaryota</taxon>
        <taxon>Viridiplantae</taxon>
        <taxon>Streptophyta</taxon>
        <taxon>Embryophyta</taxon>
        <taxon>Tracheophyta</taxon>
        <taxon>Spermatophyta</taxon>
        <taxon>Magnoliopsida</taxon>
        <taxon>eudicotyledons</taxon>
        <taxon>Gunneridae</taxon>
        <taxon>Pentapetalae</taxon>
        <taxon>rosids</taxon>
        <taxon>fabids</taxon>
        <taxon>Fabales</taxon>
        <taxon>Fabaceae</taxon>
        <taxon>Papilionoideae</taxon>
        <taxon>50 kb inversion clade</taxon>
        <taxon>NPAAA clade</taxon>
        <taxon>indigoferoid/millettioid clade</taxon>
        <taxon>Phaseoleae</taxon>
        <taxon>Canavalia</taxon>
    </lineage>
</organism>
<sequence>MGSSYPIQNEKSNAMRKLERKPSVEKMFHLFNVCATLFLFSHSSLFPITLQTLSLSHANALFAPLFHNSFYAFLFLNAIIFFLYALSNKNTNVHPSTDLYHEFLNRSTFRLSITASPAMLDSEVGESPSPIFEETVTVVPETTTTSCTTVTTTKVSEKKHYRRIQSERRMVVAPRREVKRITTNAGLNRQLQRRLCCVEQLSKDEFNRAVEEFIAKHKRMQWEEQVGSQKTEYLAITP</sequence>
<evidence type="ECO:0000313" key="3">
    <source>
        <dbReference type="Proteomes" id="UP001367508"/>
    </source>
</evidence>
<evidence type="ECO:0000313" key="2">
    <source>
        <dbReference type="EMBL" id="KAK7351710.1"/>
    </source>
</evidence>